<dbReference type="SUPFAM" id="SSF50249">
    <property type="entry name" value="Nucleic acid-binding proteins"/>
    <property type="match status" value="1"/>
</dbReference>
<comment type="domain">
    <text evidence="6">Has three domains with a flexible linker between the domains II and III and assumes an 'L' shape. Domain III is highly mobile and contacts RuvB.</text>
</comment>
<dbReference type="PATRIC" id="fig|1619039.3.peg.375"/>
<evidence type="ECO:0000256" key="2">
    <source>
        <dbReference type="ARBA" id="ARBA00022763"/>
    </source>
</evidence>
<organism evidence="8 9">
    <name type="scientific">Candidatus Magasanikbacteria bacterium GW2011_GWA2_42_32</name>
    <dbReference type="NCBI Taxonomy" id="1619039"/>
    <lineage>
        <taxon>Bacteria</taxon>
        <taxon>Candidatus Magasanikiibacteriota</taxon>
    </lineage>
</organism>
<dbReference type="InterPro" id="IPR012340">
    <property type="entry name" value="NA-bd_OB-fold"/>
</dbReference>
<keyword evidence="3 6" id="KW-0238">DNA-binding</keyword>
<reference evidence="8 9" key="1">
    <citation type="journal article" date="2015" name="Nature">
        <title>rRNA introns, odd ribosomes, and small enigmatic genomes across a large radiation of phyla.</title>
        <authorList>
            <person name="Brown C.T."/>
            <person name="Hug L.A."/>
            <person name="Thomas B.C."/>
            <person name="Sharon I."/>
            <person name="Castelle C.J."/>
            <person name="Singh A."/>
            <person name="Wilkins M.J."/>
            <person name="Williams K.H."/>
            <person name="Banfield J.F."/>
        </authorList>
    </citation>
    <scope>NUCLEOTIDE SEQUENCE [LARGE SCALE GENOMIC DNA]</scope>
</reference>
<dbReference type="InterPro" id="IPR013849">
    <property type="entry name" value="DNA_helicase_Holl-junc_RuvA_I"/>
</dbReference>
<dbReference type="SMART" id="SM00278">
    <property type="entry name" value="HhH1"/>
    <property type="match status" value="2"/>
</dbReference>
<gene>
    <name evidence="6" type="primary">ruvA</name>
    <name evidence="8" type="ORF">UV20_C0002G0083</name>
</gene>
<feature type="region of interest" description="Domain III" evidence="6">
    <location>
        <begin position="144"/>
        <end position="194"/>
    </location>
</feature>
<proteinExistence type="inferred from homology"/>
<dbReference type="Gene3D" id="2.40.50.140">
    <property type="entry name" value="Nucleic acid-binding proteins"/>
    <property type="match status" value="1"/>
</dbReference>
<keyword evidence="8" id="KW-0378">Hydrolase</keyword>
<dbReference type="InterPro" id="IPR000085">
    <property type="entry name" value="RuvA"/>
</dbReference>
<evidence type="ECO:0000256" key="3">
    <source>
        <dbReference type="ARBA" id="ARBA00023125"/>
    </source>
</evidence>
<evidence type="ECO:0000256" key="5">
    <source>
        <dbReference type="ARBA" id="ARBA00023204"/>
    </source>
</evidence>
<dbReference type="InterPro" id="IPR036267">
    <property type="entry name" value="RuvA_C_sf"/>
</dbReference>
<evidence type="ECO:0000256" key="1">
    <source>
        <dbReference type="ARBA" id="ARBA00022490"/>
    </source>
</evidence>
<evidence type="ECO:0000313" key="8">
    <source>
        <dbReference type="EMBL" id="KKS57294.1"/>
    </source>
</evidence>
<feature type="domain" description="Helix-hairpin-helix DNA-binding motif class 1" evidence="7">
    <location>
        <begin position="108"/>
        <end position="127"/>
    </location>
</feature>
<comment type="caution">
    <text evidence="8">The sequence shown here is derived from an EMBL/GenBank/DDBJ whole genome shotgun (WGS) entry which is preliminary data.</text>
</comment>
<dbReference type="GO" id="GO:0048476">
    <property type="term" value="C:Holliday junction resolvase complex"/>
    <property type="evidence" value="ECO:0007669"/>
    <property type="project" value="UniProtKB-UniRule"/>
</dbReference>
<dbReference type="Gene3D" id="1.10.8.10">
    <property type="entry name" value="DNA helicase RuvA subunit, C-terminal domain"/>
    <property type="match status" value="1"/>
</dbReference>
<dbReference type="GO" id="GO:0000400">
    <property type="term" value="F:four-way junction DNA binding"/>
    <property type="evidence" value="ECO:0007669"/>
    <property type="project" value="UniProtKB-UniRule"/>
</dbReference>
<dbReference type="AlphaFoldDB" id="A0A0G1A8P4"/>
<dbReference type="Pfam" id="PF01330">
    <property type="entry name" value="RuvA_N"/>
    <property type="match status" value="1"/>
</dbReference>
<dbReference type="GO" id="GO:0005737">
    <property type="term" value="C:cytoplasm"/>
    <property type="evidence" value="ECO:0007669"/>
    <property type="project" value="UniProtKB-SubCell"/>
</dbReference>
<dbReference type="Pfam" id="PF07499">
    <property type="entry name" value="RuvA_C"/>
    <property type="match status" value="1"/>
</dbReference>
<evidence type="ECO:0000256" key="6">
    <source>
        <dbReference type="HAMAP-Rule" id="MF_00031"/>
    </source>
</evidence>
<dbReference type="NCBIfam" id="TIGR00084">
    <property type="entry name" value="ruvA"/>
    <property type="match status" value="1"/>
</dbReference>
<dbReference type="Gene3D" id="1.10.150.20">
    <property type="entry name" value="5' to 3' exonuclease, C-terminal subdomain"/>
    <property type="match status" value="1"/>
</dbReference>
<dbReference type="InterPro" id="IPR010994">
    <property type="entry name" value="RuvA_2-like"/>
</dbReference>
<dbReference type="GO" id="GO:0009379">
    <property type="term" value="C:Holliday junction helicase complex"/>
    <property type="evidence" value="ECO:0007669"/>
    <property type="project" value="InterPro"/>
</dbReference>
<keyword evidence="5 6" id="KW-0234">DNA repair</keyword>
<keyword evidence="8" id="KW-0547">Nucleotide-binding</keyword>
<feature type="domain" description="Helix-hairpin-helix DNA-binding motif class 1" evidence="7">
    <location>
        <begin position="73"/>
        <end position="92"/>
    </location>
</feature>
<keyword evidence="8" id="KW-0347">Helicase</keyword>
<keyword evidence="8" id="KW-0067">ATP-binding</keyword>
<evidence type="ECO:0000313" key="9">
    <source>
        <dbReference type="Proteomes" id="UP000034837"/>
    </source>
</evidence>
<comment type="function">
    <text evidence="6">The RuvA-RuvB-RuvC complex processes Holliday junction (HJ) DNA during genetic recombination and DNA repair, while the RuvA-RuvB complex plays an important role in the rescue of blocked DNA replication forks via replication fork reversal (RFR). RuvA specifically binds to HJ cruciform DNA, conferring on it an open structure. The RuvB hexamer acts as an ATP-dependent pump, pulling dsDNA into and through the RuvAB complex. HJ branch migration allows RuvC to scan DNA until it finds its consensus sequence, where it cleaves and resolves the cruciform DNA.</text>
</comment>
<comment type="caution">
    <text evidence="6">Lacks conserved residue(s) required for the propagation of feature annotation.</text>
</comment>
<sequence>MISYLSGKVLAKGKNYLVVFIASGLGYEVKVSPALLLKAKIGEELVLYTYLNVHEDAQELFGVETWEELEFLKMLVAVNGVGPKSALNILALGAIEEIKNAIVHSDLTFLTKVSGIGKKIAERIIVELKEKIKTDKNEVGEGKTSSGKLGDVIDALTGLGYSAAEARAALNKVNGENEDVSKILKAALKELNRK</sequence>
<comment type="similarity">
    <text evidence="6">Belongs to the RuvA family.</text>
</comment>
<protein>
    <recommendedName>
        <fullName evidence="6">Holliday junction branch migration complex subunit RuvA</fullName>
    </recommendedName>
</protein>
<dbReference type="EMBL" id="LCDO01000002">
    <property type="protein sequence ID" value="KKS57294.1"/>
    <property type="molecule type" value="Genomic_DNA"/>
</dbReference>
<dbReference type="Pfam" id="PF14520">
    <property type="entry name" value="HHH_5"/>
    <property type="match status" value="1"/>
</dbReference>
<accession>A0A0G1A8P4</accession>
<dbReference type="SUPFAM" id="SSF46929">
    <property type="entry name" value="DNA helicase RuvA subunit, C-terminal domain"/>
    <property type="match status" value="1"/>
</dbReference>
<feature type="region of interest" description="Domain I" evidence="6">
    <location>
        <begin position="1"/>
        <end position="64"/>
    </location>
</feature>
<dbReference type="InterPro" id="IPR003583">
    <property type="entry name" value="Hlx-hairpin-Hlx_DNA-bd_motif"/>
</dbReference>
<dbReference type="CDD" id="cd14332">
    <property type="entry name" value="UBA_RuvA_C"/>
    <property type="match status" value="1"/>
</dbReference>
<dbReference type="GO" id="GO:0006281">
    <property type="term" value="P:DNA repair"/>
    <property type="evidence" value="ECO:0007669"/>
    <property type="project" value="UniProtKB-UniRule"/>
</dbReference>
<keyword evidence="2 6" id="KW-0227">DNA damage</keyword>
<dbReference type="InterPro" id="IPR011114">
    <property type="entry name" value="RuvA_C"/>
</dbReference>
<dbReference type="SUPFAM" id="SSF47781">
    <property type="entry name" value="RuvA domain 2-like"/>
    <property type="match status" value="1"/>
</dbReference>
<keyword evidence="4 6" id="KW-0233">DNA recombination</keyword>
<comment type="subcellular location">
    <subcellularLocation>
        <location evidence="6">Cytoplasm</location>
    </subcellularLocation>
</comment>
<dbReference type="GO" id="GO:0009378">
    <property type="term" value="F:four-way junction helicase activity"/>
    <property type="evidence" value="ECO:0007669"/>
    <property type="project" value="InterPro"/>
</dbReference>
<evidence type="ECO:0000259" key="7">
    <source>
        <dbReference type="SMART" id="SM00278"/>
    </source>
</evidence>
<evidence type="ECO:0000256" key="4">
    <source>
        <dbReference type="ARBA" id="ARBA00023172"/>
    </source>
</evidence>
<dbReference type="HAMAP" id="MF_00031">
    <property type="entry name" value="DNA_HJ_migration_RuvA"/>
    <property type="match status" value="1"/>
</dbReference>
<name>A0A0G1A8P4_9BACT</name>
<dbReference type="GO" id="GO:0005524">
    <property type="term" value="F:ATP binding"/>
    <property type="evidence" value="ECO:0007669"/>
    <property type="project" value="InterPro"/>
</dbReference>
<keyword evidence="1 6" id="KW-0963">Cytoplasm</keyword>
<dbReference type="Proteomes" id="UP000034837">
    <property type="component" value="Unassembled WGS sequence"/>
</dbReference>
<dbReference type="GO" id="GO:0006310">
    <property type="term" value="P:DNA recombination"/>
    <property type="evidence" value="ECO:0007669"/>
    <property type="project" value="UniProtKB-UniRule"/>
</dbReference>
<comment type="subunit">
    <text evidence="6">Homotetramer. Forms an RuvA(8)-RuvB(12)-Holliday junction (HJ) complex. HJ DNA is sandwiched between 2 RuvA tetramers; dsDNA enters through RuvA and exits via RuvB. An RuvB hexamer assembles on each DNA strand where it exits the tetramer. Each RuvB hexamer is contacted by two RuvA subunits (via domain III) on 2 adjacent RuvB subunits; this complex drives branch migration. In the full resolvosome a probable DNA-RuvA(4)-RuvB(12)-RuvC(2) complex forms which resolves the HJ.</text>
</comment>